<dbReference type="Pfam" id="PF00392">
    <property type="entry name" value="GntR"/>
    <property type="match status" value="1"/>
</dbReference>
<dbReference type="SMART" id="SM00345">
    <property type="entry name" value="HTH_GNTR"/>
    <property type="match status" value="1"/>
</dbReference>
<evidence type="ECO:0000313" key="6">
    <source>
        <dbReference type="Proteomes" id="UP001058003"/>
    </source>
</evidence>
<dbReference type="SUPFAM" id="SSF46785">
    <property type="entry name" value="Winged helix' DNA-binding domain"/>
    <property type="match status" value="1"/>
</dbReference>
<dbReference type="GO" id="GO:0003700">
    <property type="term" value="F:DNA-binding transcription factor activity"/>
    <property type="evidence" value="ECO:0007669"/>
    <property type="project" value="InterPro"/>
</dbReference>
<keyword evidence="3" id="KW-0804">Transcription</keyword>
<protein>
    <submittedName>
        <fullName evidence="5">FadR family transcriptional regulator</fullName>
    </submittedName>
</protein>
<accession>A0A9Q9MFE1</accession>
<dbReference type="PANTHER" id="PTHR43537:SF24">
    <property type="entry name" value="GLUCONATE OPERON TRANSCRIPTIONAL REPRESSOR"/>
    <property type="match status" value="1"/>
</dbReference>
<dbReference type="EMBL" id="CP073767">
    <property type="protein sequence ID" value="UWZ50546.1"/>
    <property type="molecule type" value="Genomic_DNA"/>
</dbReference>
<dbReference type="InterPro" id="IPR008920">
    <property type="entry name" value="TF_FadR/GntR_C"/>
</dbReference>
<gene>
    <name evidence="5" type="ORF">Daura_27360</name>
</gene>
<dbReference type="Pfam" id="PF07729">
    <property type="entry name" value="FCD"/>
    <property type="match status" value="1"/>
</dbReference>
<feature type="domain" description="HTH gntR-type" evidence="4">
    <location>
        <begin position="8"/>
        <end position="78"/>
    </location>
</feature>
<proteinExistence type="predicted"/>
<dbReference type="InterPro" id="IPR011711">
    <property type="entry name" value="GntR_C"/>
</dbReference>
<dbReference type="OrthoDB" id="7989071at2"/>
<name>A0A9Q9MFE1_9ACTN</name>
<dbReference type="SMART" id="SM00895">
    <property type="entry name" value="FCD"/>
    <property type="match status" value="1"/>
</dbReference>
<dbReference type="CDD" id="cd07377">
    <property type="entry name" value="WHTH_GntR"/>
    <property type="match status" value="1"/>
</dbReference>
<keyword evidence="1" id="KW-0805">Transcription regulation</keyword>
<dbReference type="RefSeq" id="WP_033357411.1">
    <property type="nucleotide sequence ID" value="NZ_CP073767.1"/>
</dbReference>
<evidence type="ECO:0000259" key="4">
    <source>
        <dbReference type="PROSITE" id="PS50949"/>
    </source>
</evidence>
<dbReference type="InterPro" id="IPR036390">
    <property type="entry name" value="WH_DNA-bd_sf"/>
</dbReference>
<evidence type="ECO:0000313" key="5">
    <source>
        <dbReference type="EMBL" id="UWZ50546.1"/>
    </source>
</evidence>
<dbReference type="AlphaFoldDB" id="A0A9Q9MFE1"/>
<dbReference type="PANTHER" id="PTHR43537">
    <property type="entry name" value="TRANSCRIPTIONAL REGULATOR, GNTR FAMILY"/>
    <property type="match status" value="1"/>
</dbReference>
<dbReference type="Proteomes" id="UP001058003">
    <property type="component" value="Chromosome"/>
</dbReference>
<dbReference type="Gene3D" id="1.10.10.10">
    <property type="entry name" value="Winged helix-like DNA-binding domain superfamily/Winged helix DNA-binding domain"/>
    <property type="match status" value="1"/>
</dbReference>
<dbReference type="InterPro" id="IPR036388">
    <property type="entry name" value="WH-like_DNA-bd_sf"/>
</dbReference>
<dbReference type="SUPFAM" id="SSF48008">
    <property type="entry name" value="GntR ligand-binding domain-like"/>
    <property type="match status" value="1"/>
</dbReference>
<keyword evidence="2" id="KW-0238">DNA-binding</keyword>
<dbReference type="Gene3D" id="1.20.120.530">
    <property type="entry name" value="GntR ligand-binding domain-like"/>
    <property type="match status" value="1"/>
</dbReference>
<evidence type="ECO:0000256" key="1">
    <source>
        <dbReference type="ARBA" id="ARBA00023015"/>
    </source>
</evidence>
<evidence type="ECO:0000256" key="2">
    <source>
        <dbReference type="ARBA" id="ARBA00023125"/>
    </source>
</evidence>
<sequence>MTDAPRGDRLAEQVADHIRGQILRGELADGAPLPKSEELIQRYPVSMPTFREAMRILEAEGLITVRRGRLGGAVVHRPSAANLGYNLGLVLAAQHTDIDDVATALRHVEPACAALCAGRPDRAETVVPALRALHEEYLARIDDLVEVVGVSRRFHEALVSLCGNPPLIVLAGALEALWSSHEQDWATRIRETTGVPLRVRRAAGETHGRILALIERGAADEVHRLVTEHLTDAQRNPSPAGPSAVIDAALIRRRPQP</sequence>
<reference evidence="5" key="1">
    <citation type="submission" date="2021-04" db="EMBL/GenBank/DDBJ databases">
        <title>Dactylosporangium aurantiacum NRRL B-8018 full assembly.</title>
        <authorList>
            <person name="Hartkoorn R.C."/>
            <person name="Beaudoing E."/>
            <person name="Hot D."/>
        </authorList>
    </citation>
    <scope>NUCLEOTIDE SEQUENCE</scope>
    <source>
        <strain evidence="5">NRRL B-8018</strain>
    </source>
</reference>
<evidence type="ECO:0000256" key="3">
    <source>
        <dbReference type="ARBA" id="ARBA00023163"/>
    </source>
</evidence>
<dbReference type="GO" id="GO:0003677">
    <property type="term" value="F:DNA binding"/>
    <property type="evidence" value="ECO:0007669"/>
    <property type="project" value="UniProtKB-KW"/>
</dbReference>
<dbReference type="PROSITE" id="PS50949">
    <property type="entry name" value="HTH_GNTR"/>
    <property type="match status" value="1"/>
</dbReference>
<dbReference type="InterPro" id="IPR000524">
    <property type="entry name" value="Tscrpt_reg_HTH_GntR"/>
</dbReference>
<organism evidence="5 6">
    <name type="scientific">Dactylosporangium aurantiacum</name>
    <dbReference type="NCBI Taxonomy" id="35754"/>
    <lineage>
        <taxon>Bacteria</taxon>
        <taxon>Bacillati</taxon>
        <taxon>Actinomycetota</taxon>
        <taxon>Actinomycetes</taxon>
        <taxon>Micromonosporales</taxon>
        <taxon>Micromonosporaceae</taxon>
        <taxon>Dactylosporangium</taxon>
    </lineage>
</organism>
<dbReference type="PRINTS" id="PR00035">
    <property type="entry name" value="HTHGNTR"/>
</dbReference>
<keyword evidence="6" id="KW-1185">Reference proteome</keyword>
<dbReference type="KEGG" id="daur:Daura_27360"/>